<dbReference type="AlphaFoldDB" id="A0A142VVJ7"/>
<sequence>MLERDQAVIAAAINGGPDHLPDWLFAGDPAQILRGLRVHANTISHARLVALEETFPLFRDLLGAETFNRLSRHYVETNGARRRALADIGADFADWLREKAPPPAQDLARIEWAWLECYHAADAPALTLAELAGQSEAALLSLAVRRHPAARIVRLSSDAAAALDPALAAARLVLLARPDAEVRVHALAPAEAAALALADDFGPLRNLIALLAEKHPGGGAAIASLIAAGALEMAREEG</sequence>
<dbReference type="EMBL" id="CP013342">
    <property type="protein sequence ID" value="AMU93761.1"/>
    <property type="molecule type" value="Genomic_DNA"/>
</dbReference>
<evidence type="ECO:0000259" key="1">
    <source>
        <dbReference type="Pfam" id="PF09836"/>
    </source>
</evidence>
<dbReference type="Gene3D" id="1.10.150.690">
    <property type="entry name" value="DUF2063"/>
    <property type="match status" value="1"/>
</dbReference>
<accession>A0A142VVJ7</accession>
<feature type="domain" description="Putative DNA-binding" evidence="1">
    <location>
        <begin position="27"/>
        <end position="96"/>
    </location>
</feature>
<dbReference type="RefSeq" id="WP_062900852.1">
    <property type="nucleotide sequence ID" value="NZ_CP013342.1"/>
</dbReference>
<dbReference type="KEGG" id="ster:AOA14_03980"/>
<dbReference type="STRING" id="1219058.AOA14_03980"/>
<protein>
    <recommendedName>
        <fullName evidence="1">Putative DNA-binding domain-containing protein</fullName>
    </recommendedName>
</protein>
<evidence type="ECO:0000313" key="2">
    <source>
        <dbReference type="EMBL" id="AMU93761.1"/>
    </source>
</evidence>
<dbReference type="InterPro" id="IPR044922">
    <property type="entry name" value="DUF2063_N_sf"/>
</dbReference>
<dbReference type="Pfam" id="PF09836">
    <property type="entry name" value="DUF2063"/>
    <property type="match status" value="1"/>
</dbReference>
<proteinExistence type="predicted"/>
<reference evidence="3" key="1">
    <citation type="submission" date="2015-11" db="EMBL/GenBank/DDBJ databases">
        <title>Complete genome sequence of a polyethylene glycol-degrading strain Sphingopyxis terrae strain 203-1 (NBRC 15098).</title>
        <authorList>
            <person name="Yoshiyuki O."/>
            <person name="Shouta N."/>
            <person name="Nagata Y."/>
            <person name="Numata M."/>
            <person name="Tsuchikane K."/>
            <person name="Hosoyama A."/>
            <person name="Yamazoe A."/>
            <person name="Tsuda M."/>
            <person name="Fujita N."/>
            <person name="Kawai F."/>
        </authorList>
    </citation>
    <scope>NUCLEOTIDE SEQUENCE [LARGE SCALE GENOMIC DNA]</scope>
    <source>
        <strain evidence="3">203-1</strain>
    </source>
</reference>
<organism evidence="2 3">
    <name type="scientific">Sphingopyxis terrae subsp. terrae NBRC 15098</name>
    <dbReference type="NCBI Taxonomy" id="1219058"/>
    <lineage>
        <taxon>Bacteria</taxon>
        <taxon>Pseudomonadati</taxon>
        <taxon>Pseudomonadota</taxon>
        <taxon>Alphaproteobacteria</taxon>
        <taxon>Sphingomonadales</taxon>
        <taxon>Sphingomonadaceae</taxon>
        <taxon>Sphingopyxis</taxon>
    </lineage>
</organism>
<dbReference type="InterPro" id="IPR018640">
    <property type="entry name" value="DUF2063"/>
</dbReference>
<name>A0A142VVJ7_9SPHN</name>
<gene>
    <name evidence="2" type="ORF">AOA14_03980</name>
</gene>
<reference evidence="2 3" key="2">
    <citation type="journal article" date="2016" name="Genome Announc.">
        <title>Complete Genome Sequence of Sphingopyxis terrae Strain 203-1 (NBRC 111660), a Polyethylene Glycol Degrader.</title>
        <authorList>
            <person name="Ohtsubo Y."/>
            <person name="Nonoyama S."/>
            <person name="Nagata Y."/>
            <person name="Numata M."/>
            <person name="Tsuchikane K."/>
            <person name="Hosoyama A."/>
            <person name="Yamazoe A."/>
            <person name="Tsuda M."/>
            <person name="Fujita N."/>
            <person name="Kawai F."/>
        </authorList>
    </citation>
    <scope>NUCLEOTIDE SEQUENCE [LARGE SCALE GENOMIC DNA]</scope>
    <source>
        <strain evidence="2 3">203-1</strain>
    </source>
</reference>
<evidence type="ECO:0000313" key="3">
    <source>
        <dbReference type="Proteomes" id="UP000076234"/>
    </source>
</evidence>
<dbReference type="Proteomes" id="UP000076234">
    <property type="component" value="Chromosome"/>
</dbReference>